<comment type="caution">
    <text evidence="1">The sequence shown here is derived from an EMBL/GenBank/DDBJ whole genome shotgun (WGS) entry which is preliminary data.</text>
</comment>
<reference evidence="2" key="1">
    <citation type="submission" date="2017-03" db="EMBL/GenBank/DDBJ databases">
        <title>Genomes of endolithic fungi from Antarctica.</title>
        <authorList>
            <person name="Coleine C."/>
            <person name="Masonjones S."/>
            <person name="Stajich J.E."/>
        </authorList>
    </citation>
    <scope>NUCLEOTIDE SEQUENCE [LARGE SCALE GENOMIC DNA]</scope>
    <source>
        <strain evidence="2">CCFEE 5527</strain>
    </source>
</reference>
<evidence type="ECO:0000313" key="1">
    <source>
        <dbReference type="EMBL" id="OQN95221.1"/>
    </source>
</evidence>
<name>A0A1V8S8R1_9PEZI</name>
<dbReference type="EMBL" id="NAJO01000126">
    <property type="protein sequence ID" value="OQN95221.1"/>
    <property type="molecule type" value="Genomic_DNA"/>
</dbReference>
<keyword evidence="2" id="KW-1185">Reference proteome</keyword>
<accession>A0A1V8S8R1</accession>
<protein>
    <submittedName>
        <fullName evidence="1">Uncharacterized protein</fullName>
    </submittedName>
</protein>
<dbReference type="Proteomes" id="UP000192596">
    <property type="component" value="Unassembled WGS sequence"/>
</dbReference>
<dbReference type="OrthoDB" id="3944016at2759"/>
<sequence length="115" mass="13393">MLERGFRLKDAIDLYAYHFRQDADAPTEYDCLTNDDWHEADGSNTHSTLHQALTTLDLPLLKLEDYKKQQQYQGPSYFKAAIILGWKKLNKYYHLRDGTPAYRAASMLHPHHKVG</sequence>
<dbReference type="InParanoid" id="A0A1V8S8R1"/>
<proteinExistence type="predicted"/>
<evidence type="ECO:0000313" key="2">
    <source>
        <dbReference type="Proteomes" id="UP000192596"/>
    </source>
</evidence>
<dbReference type="AlphaFoldDB" id="A0A1V8S8R1"/>
<organism evidence="1 2">
    <name type="scientific">Cryoendolithus antarcticus</name>
    <dbReference type="NCBI Taxonomy" id="1507870"/>
    <lineage>
        <taxon>Eukaryota</taxon>
        <taxon>Fungi</taxon>
        <taxon>Dikarya</taxon>
        <taxon>Ascomycota</taxon>
        <taxon>Pezizomycotina</taxon>
        <taxon>Dothideomycetes</taxon>
        <taxon>Dothideomycetidae</taxon>
        <taxon>Cladosporiales</taxon>
        <taxon>Cladosporiaceae</taxon>
        <taxon>Cryoendolithus</taxon>
    </lineage>
</organism>
<gene>
    <name evidence="1" type="ORF">B0A48_18719</name>
</gene>